<dbReference type="OrthoDB" id="2309723at2759"/>
<dbReference type="InterPro" id="IPR040079">
    <property type="entry name" value="Glutathione_S-Trfase"/>
</dbReference>
<feature type="domain" description="GST N-terminal" evidence="2">
    <location>
        <begin position="38"/>
        <end position="119"/>
    </location>
</feature>
<dbReference type="AlphaFoldDB" id="A0A5N6KJS4"/>
<organism evidence="4 5">
    <name type="scientific">Monilinia laxa</name>
    <name type="common">Brown rot fungus</name>
    <name type="synonym">Sclerotinia laxa</name>
    <dbReference type="NCBI Taxonomy" id="61186"/>
    <lineage>
        <taxon>Eukaryota</taxon>
        <taxon>Fungi</taxon>
        <taxon>Dikarya</taxon>
        <taxon>Ascomycota</taxon>
        <taxon>Pezizomycotina</taxon>
        <taxon>Leotiomycetes</taxon>
        <taxon>Helotiales</taxon>
        <taxon>Sclerotiniaceae</taxon>
        <taxon>Monilinia</taxon>
    </lineage>
</organism>
<dbReference type="Gene3D" id="3.40.30.10">
    <property type="entry name" value="Glutaredoxin"/>
    <property type="match status" value="1"/>
</dbReference>
<dbReference type="InterPro" id="IPR004045">
    <property type="entry name" value="Glutathione_S-Trfase_N"/>
</dbReference>
<reference evidence="4 5" key="1">
    <citation type="submission" date="2019-06" db="EMBL/GenBank/DDBJ databases">
        <title>Genome Sequence of the Brown Rot Fungal Pathogen Monilinia laxa.</title>
        <authorList>
            <person name="De Miccolis Angelini R.M."/>
            <person name="Landi L."/>
            <person name="Abate D."/>
            <person name="Pollastro S."/>
            <person name="Romanazzi G."/>
            <person name="Faretra F."/>
        </authorList>
    </citation>
    <scope>NUCLEOTIDE SEQUENCE [LARGE SCALE GENOMIC DNA]</scope>
    <source>
        <strain evidence="4 5">Mlax316</strain>
    </source>
</reference>
<dbReference type="SUPFAM" id="SSF52833">
    <property type="entry name" value="Thioredoxin-like"/>
    <property type="match status" value="1"/>
</dbReference>
<dbReference type="SFLD" id="SFLDS00019">
    <property type="entry name" value="Glutathione_Transferase_(cytos"/>
    <property type="match status" value="1"/>
</dbReference>
<dbReference type="PANTHER" id="PTHR44051">
    <property type="entry name" value="GLUTATHIONE S-TRANSFERASE-RELATED"/>
    <property type="match status" value="1"/>
</dbReference>
<comment type="caution">
    <text evidence="4">The sequence shown here is derived from an EMBL/GenBank/DDBJ whole genome shotgun (WGS) entry which is preliminary data.</text>
</comment>
<comment type="similarity">
    <text evidence="1">Belongs to the GST superfamily.</text>
</comment>
<keyword evidence="5" id="KW-1185">Reference proteome</keyword>
<evidence type="ECO:0000259" key="2">
    <source>
        <dbReference type="PROSITE" id="PS50404"/>
    </source>
</evidence>
<evidence type="ECO:0000259" key="3">
    <source>
        <dbReference type="PROSITE" id="PS50405"/>
    </source>
</evidence>
<protein>
    <recommendedName>
        <fullName evidence="6">GST N-terminal domain-containing protein</fullName>
    </recommendedName>
</protein>
<dbReference type="PROSITE" id="PS50404">
    <property type="entry name" value="GST_NTER"/>
    <property type="match status" value="1"/>
</dbReference>
<evidence type="ECO:0000256" key="1">
    <source>
        <dbReference type="ARBA" id="ARBA00007409"/>
    </source>
</evidence>
<proteinExistence type="inferred from homology"/>
<sequence length="258" mass="29247">MKQLQRIVLTRKGDDSLDLTGSIQISLRTLIMTSTNQAGIPTFHHLNNSQSQRILWFLEELGIEYTLVCHTRVEGRAPPELKNVHFMGKAPVLVTSDNLPIAESSAILGYLIDTYDKEGRFAAQDKIRDESLTSFAGSTIGTIGMIELIFDVVAKKSPWPLSILLGGVKSSVHKSFTGPEYATQFEYLEKQLTDEWFNGKNLGRSDVMLSWPMDFLAAKEYVDFKKYPKILQWRKKVEERDAWKRAIEKGNGYDLANI</sequence>
<dbReference type="SUPFAM" id="SSF47616">
    <property type="entry name" value="GST C-terminal domain-like"/>
    <property type="match status" value="1"/>
</dbReference>
<name>A0A5N6KJS4_MONLA</name>
<evidence type="ECO:0008006" key="6">
    <source>
        <dbReference type="Google" id="ProtNLM"/>
    </source>
</evidence>
<dbReference type="Proteomes" id="UP000326757">
    <property type="component" value="Unassembled WGS sequence"/>
</dbReference>
<dbReference type="PANTHER" id="PTHR44051:SF9">
    <property type="entry name" value="GLUTATHIONE S-TRANSFERASE 1"/>
    <property type="match status" value="1"/>
</dbReference>
<dbReference type="PROSITE" id="PS50405">
    <property type="entry name" value="GST_CTER"/>
    <property type="match status" value="1"/>
</dbReference>
<gene>
    <name evidence="4" type="ORF">EYC80_005395</name>
</gene>
<feature type="domain" description="GST C-terminal" evidence="3">
    <location>
        <begin position="122"/>
        <end position="255"/>
    </location>
</feature>
<evidence type="ECO:0000313" key="4">
    <source>
        <dbReference type="EMBL" id="KAB8304050.1"/>
    </source>
</evidence>
<dbReference type="InterPro" id="IPR036282">
    <property type="entry name" value="Glutathione-S-Trfase_C_sf"/>
</dbReference>
<dbReference type="CDD" id="cd03046">
    <property type="entry name" value="GST_N_GTT1_like"/>
    <property type="match status" value="1"/>
</dbReference>
<dbReference type="InterPro" id="IPR010987">
    <property type="entry name" value="Glutathione-S-Trfase_C-like"/>
</dbReference>
<dbReference type="Gene3D" id="1.20.1050.10">
    <property type="match status" value="1"/>
</dbReference>
<dbReference type="InterPro" id="IPR036249">
    <property type="entry name" value="Thioredoxin-like_sf"/>
</dbReference>
<accession>A0A5N6KJS4</accession>
<evidence type="ECO:0000313" key="5">
    <source>
        <dbReference type="Proteomes" id="UP000326757"/>
    </source>
</evidence>
<dbReference type="Pfam" id="PF13409">
    <property type="entry name" value="GST_N_2"/>
    <property type="match status" value="1"/>
</dbReference>
<dbReference type="EMBL" id="VIGI01000002">
    <property type="protein sequence ID" value="KAB8304050.1"/>
    <property type="molecule type" value="Genomic_DNA"/>
</dbReference>